<evidence type="ECO:0000256" key="1">
    <source>
        <dbReference type="SAM" id="MobiDB-lite"/>
    </source>
</evidence>
<comment type="caution">
    <text evidence="3">The sequence shown here is derived from an EMBL/GenBank/DDBJ whole genome shotgun (WGS) entry which is preliminary data.</text>
</comment>
<keyword evidence="3" id="KW-0808">Transferase</keyword>
<dbReference type="PANTHER" id="PTHR42912">
    <property type="entry name" value="METHYLTRANSFERASE"/>
    <property type="match status" value="1"/>
</dbReference>
<dbReference type="GO" id="GO:0032259">
    <property type="term" value="P:methylation"/>
    <property type="evidence" value="ECO:0007669"/>
    <property type="project" value="UniProtKB-KW"/>
</dbReference>
<reference evidence="3 4" key="1">
    <citation type="submission" date="2021-01" db="EMBL/GenBank/DDBJ databases">
        <title>Roseomonas sp. nov, a bacterium isolated from an oil production mixture in Yumen Oilfield.</title>
        <authorList>
            <person name="Wu D."/>
        </authorList>
    </citation>
    <scope>NUCLEOTIDE SEQUENCE [LARGE SCALE GENOMIC DNA]</scope>
    <source>
        <strain evidence="3 4">ROY-5-3</strain>
    </source>
</reference>
<dbReference type="RefSeq" id="WP_216878485.1">
    <property type="nucleotide sequence ID" value="NZ_JAERQM010000008.1"/>
</dbReference>
<evidence type="ECO:0000259" key="2">
    <source>
        <dbReference type="Pfam" id="PF13649"/>
    </source>
</evidence>
<gene>
    <name evidence="3" type="ORF">JJQ90_22250</name>
</gene>
<feature type="compositionally biased region" description="Pro residues" evidence="1">
    <location>
        <begin position="138"/>
        <end position="170"/>
    </location>
</feature>
<evidence type="ECO:0000313" key="3">
    <source>
        <dbReference type="EMBL" id="MBU8546459.1"/>
    </source>
</evidence>
<organism evidence="3 4">
    <name type="scientific">Falsiroseomonas oleicola</name>
    <dbReference type="NCBI Taxonomy" id="2801474"/>
    <lineage>
        <taxon>Bacteria</taxon>
        <taxon>Pseudomonadati</taxon>
        <taxon>Pseudomonadota</taxon>
        <taxon>Alphaproteobacteria</taxon>
        <taxon>Acetobacterales</taxon>
        <taxon>Roseomonadaceae</taxon>
        <taxon>Falsiroseomonas</taxon>
    </lineage>
</organism>
<feature type="domain" description="Methyltransferase" evidence="2">
    <location>
        <begin position="206"/>
        <end position="296"/>
    </location>
</feature>
<dbReference type="Pfam" id="PF13649">
    <property type="entry name" value="Methyltransf_25"/>
    <property type="match status" value="1"/>
</dbReference>
<dbReference type="EMBL" id="JAERQM010000008">
    <property type="protein sequence ID" value="MBU8546459.1"/>
    <property type="molecule type" value="Genomic_DNA"/>
</dbReference>
<sequence>MSFPHDDAAWAETAEFLRGQLAPSDRVLAPDPFRWAIPRAERFATAAGRPPGDYRWVVTHKGELDRIPRSFLDAVVRQARPVFANPVFVVFVTKPQPDQPDLTETDHVRAFAANLAALPPEAAPEPEPLFLALDEPEPPPPAAPLPAPAMTPPPRAPRPPSRPAPAPPRPWLIPGGVPGTRREAAFQAELDWLIADYLGPAAEEAVLDIACGQGRLGALLPDAARITGIDIAEAALAEAAARHAGLPRFAFARMDAARLDFPESSFDTALLIDSLDMLAEPAAALAEAARVLARGGRLMVSAMNRDSLFLRAQRRLGLPVPPLGFGVAELTGMLRAAGLAVQRADGLFVSPGWALPGAAPGLAALEEEPEFIEAARRLGRRAGPEDALGFCLLARKA</sequence>
<feature type="region of interest" description="Disordered" evidence="1">
    <location>
        <begin position="124"/>
        <end position="170"/>
    </location>
</feature>
<evidence type="ECO:0000313" key="4">
    <source>
        <dbReference type="Proteomes" id="UP000689967"/>
    </source>
</evidence>
<proteinExistence type="predicted"/>
<dbReference type="InterPro" id="IPR050508">
    <property type="entry name" value="Methyltransf_Superfamily"/>
</dbReference>
<dbReference type="GO" id="GO:0008168">
    <property type="term" value="F:methyltransferase activity"/>
    <property type="evidence" value="ECO:0007669"/>
    <property type="project" value="UniProtKB-KW"/>
</dbReference>
<dbReference type="Proteomes" id="UP000689967">
    <property type="component" value="Unassembled WGS sequence"/>
</dbReference>
<keyword evidence="4" id="KW-1185">Reference proteome</keyword>
<keyword evidence="3" id="KW-0489">Methyltransferase</keyword>
<dbReference type="InterPro" id="IPR041698">
    <property type="entry name" value="Methyltransf_25"/>
</dbReference>
<accession>A0ABS6HCL2</accession>
<name>A0ABS6HCL2_9PROT</name>
<protein>
    <submittedName>
        <fullName evidence="3">Methyltransferase domain-containing protein</fullName>
    </submittedName>
</protein>